<feature type="region of interest" description="Disordered" evidence="1">
    <location>
        <begin position="18"/>
        <end position="43"/>
    </location>
</feature>
<comment type="caution">
    <text evidence="2">The sequence shown here is derived from an EMBL/GenBank/DDBJ whole genome shotgun (WGS) entry which is preliminary data.</text>
</comment>
<proteinExistence type="predicted"/>
<evidence type="ECO:0000313" key="2">
    <source>
        <dbReference type="EMBL" id="GGB42240.1"/>
    </source>
</evidence>
<sequence>MAPRTSPVVHETTSRMLDALHRDHITRNHLPTSGQRKLPRMRPYAEQLAYERGDD</sequence>
<dbReference type="AlphaFoldDB" id="A0A916TEU3"/>
<organism evidence="2 3">
    <name type="scientific">Flexivirga endophytica</name>
    <dbReference type="NCBI Taxonomy" id="1849103"/>
    <lineage>
        <taxon>Bacteria</taxon>
        <taxon>Bacillati</taxon>
        <taxon>Actinomycetota</taxon>
        <taxon>Actinomycetes</taxon>
        <taxon>Micrococcales</taxon>
        <taxon>Dermacoccaceae</taxon>
        <taxon>Flexivirga</taxon>
    </lineage>
</organism>
<evidence type="ECO:0000313" key="3">
    <source>
        <dbReference type="Proteomes" id="UP000636793"/>
    </source>
</evidence>
<dbReference type="RefSeq" id="WP_188838443.1">
    <property type="nucleotide sequence ID" value="NZ_BMHI01000005.1"/>
</dbReference>
<accession>A0A916TEU3</accession>
<dbReference type="EMBL" id="BMHI01000005">
    <property type="protein sequence ID" value="GGB42240.1"/>
    <property type="molecule type" value="Genomic_DNA"/>
</dbReference>
<gene>
    <name evidence="2" type="ORF">GCM10011492_36520</name>
</gene>
<protein>
    <submittedName>
        <fullName evidence="2">Uncharacterized protein</fullName>
    </submittedName>
</protein>
<reference evidence="2" key="1">
    <citation type="journal article" date="2014" name="Int. J. Syst. Evol. Microbiol.">
        <title>Complete genome sequence of Corynebacterium casei LMG S-19264T (=DSM 44701T), isolated from a smear-ripened cheese.</title>
        <authorList>
            <consortium name="US DOE Joint Genome Institute (JGI-PGF)"/>
            <person name="Walter F."/>
            <person name="Albersmeier A."/>
            <person name="Kalinowski J."/>
            <person name="Ruckert C."/>
        </authorList>
    </citation>
    <scope>NUCLEOTIDE SEQUENCE</scope>
    <source>
        <strain evidence="2">CGMCC 1.15085</strain>
    </source>
</reference>
<dbReference type="Proteomes" id="UP000636793">
    <property type="component" value="Unassembled WGS sequence"/>
</dbReference>
<name>A0A916TEU3_9MICO</name>
<evidence type="ECO:0000256" key="1">
    <source>
        <dbReference type="SAM" id="MobiDB-lite"/>
    </source>
</evidence>
<keyword evidence="3" id="KW-1185">Reference proteome</keyword>
<reference evidence="2" key="2">
    <citation type="submission" date="2020-09" db="EMBL/GenBank/DDBJ databases">
        <authorList>
            <person name="Sun Q."/>
            <person name="Zhou Y."/>
        </authorList>
    </citation>
    <scope>NUCLEOTIDE SEQUENCE</scope>
    <source>
        <strain evidence="2">CGMCC 1.15085</strain>
    </source>
</reference>